<evidence type="ECO:0008006" key="2">
    <source>
        <dbReference type="Google" id="ProtNLM"/>
    </source>
</evidence>
<proteinExistence type="predicted"/>
<organism evidence="1">
    <name type="scientific">hydrothermal vent metagenome</name>
    <dbReference type="NCBI Taxonomy" id="652676"/>
    <lineage>
        <taxon>unclassified sequences</taxon>
        <taxon>metagenomes</taxon>
        <taxon>ecological metagenomes</taxon>
    </lineage>
</organism>
<sequence length="275" mass="30712">MKQKILLSLIAFISLVVLSSHDLYIKLKSFYLEPNTKTLIYVYNGTFGKSEAILARDRMIDVSLINPGEKAVHPDKSLWFEKNNQTVLKITTGKVGTGVLGISTLPRINEFTAESFASNMKHEGLLDVLVEREKSGEDSKPARKKYSKHVKAIFQVGNKQTDDYKTVLGYPIEFIPMSNPYALKIGDELAMKLLIDGEPVAGEMVYASYNDQYGHEKDGTPRDAYKVLTNSDGIVTVKIVTSGHWYFRTVNLGKSTLKDADYVSISAALTFEVKE</sequence>
<name>A0A3B0QU63_9ZZZZ</name>
<dbReference type="AlphaFoldDB" id="A0A3B0QU63"/>
<reference evidence="1" key="1">
    <citation type="submission" date="2018-06" db="EMBL/GenBank/DDBJ databases">
        <authorList>
            <person name="Zhirakovskaya E."/>
        </authorList>
    </citation>
    <scope>NUCLEOTIDE SEQUENCE</scope>
</reference>
<dbReference type="InterPro" id="IPR019613">
    <property type="entry name" value="DUF4198"/>
</dbReference>
<dbReference type="Pfam" id="PF10670">
    <property type="entry name" value="DUF4198"/>
    <property type="match status" value="1"/>
</dbReference>
<protein>
    <recommendedName>
        <fullName evidence="2">Nikel transport family protein NikM</fullName>
    </recommendedName>
</protein>
<gene>
    <name evidence="1" type="ORF">MNBD_BACTEROID02-1481</name>
</gene>
<accession>A0A3B0QU63</accession>
<evidence type="ECO:0000313" key="1">
    <source>
        <dbReference type="EMBL" id="VAV85164.1"/>
    </source>
</evidence>
<dbReference type="EMBL" id="UOEB01000205">
    <property type="protein sequence ID" value="VAV85164.1"/>
    <property type="molecule type" value="Genomic_DNA"/>
</dbReference>